<dbReference type="AlphaFoldDB" id="A0A0R3SAD3"/>
<name>A0A0R3SAD3_HYMDI</name>
<evidence type="ECO:0000313" key="3">
    <source>
        <dbReference type="WBParaSite" id="HDID_0000130501-mRNA-1"/>
    </source>
</evidence>
<organism evidence="3">
    <name type="scientific">Hymenolepis diminuta</name>
    <name type="common">Rat tapeworm</name>
    <dbReference type="NCBI Taxonomy" id="6216"/>
    <lineage>
        <taxon>Eukaryota</taxon>
        <taxon>Metazoa</taxon>
        <taxon>Spiralia</taxon>
        <taxon>Lophotrochozoa</taxon>
        <taxon>Platyhelminthes</taxon>
        <taxon>Cestoda</taxon>
        <taxon>Eucestoda</taxon>
        <taxon>Cyclophyllidea</taxon>
        <taxon>Hymenolepididae</taxon>
        <taxon>Hymenolepis</taxon>
    </lineage>
</organism>
<evidence type="ECO:0000313" key="1">
    <source>
        <dbReference type="EMBL" id="VDL18767.1"/>
    </source>
</evidence>
<dbReference type="WBParaSite" id="HDID_0000130501-mRNA-1">
    <property type="protein sequence ID" value="HDID_0000130501-mRNA-1"/>
    <property type="gene ID" value="HDID_0000130501"/>
</dbReference>
<dbReference type="Proteomes" id="UP000274504">
    <property type="component" value="Unassembled WGS sequence"/>
</dbReference>
<evidence type="ECO:0000313" key="2">
    <source>
        <dbReference type="Proteomes" id="UP000274504"/>
    </source>
</evidence>
<gene>
    <name evidence="1" type="ORF">HDID_LOCUS1306</name>
</gene>
<reference evidence="3" key="1">
    <citation type="submission" date="2017-02" db="UniProtKB">
        <authorList>
            <consortium name="WormBaseParasite"/>
        </authorList>
    </citation>
    <scope>IDENTIFICATION</scope>
</reference>
<accession>A0A0R3SAD3</accession>
<dbReference type="EMBL" id="UYSG01000235">
    <property type="protein sequence ID" value="VDL18767.1"/>
    <property type="molecule type" value="Genomic_DNA"/>
</dbReference>
<protein>
    <submittedName>
        <fullName evidence="3">FSA_C domain-containing protein</fullName>
    </submittedName>
</protein>
<reference evidence="1 2" key="2">
    <citation type="submission" date="2018-11" db="EMBL/GenBank/DDBJ databases">
        <authorList>
            <consortium name="Pathogen Informatics"/>
        </authorList>
    </citation>
    <scope>NUCLEOTIDE SEQUENCE [LARGE SCALE GENOMIC DNA]</scope>
</reference>
<proteinExistence type="predicted"/>
<sequence>MKAEVLEIVEGMRFAIGLNDLMQTVMNFTVKSLPKGSCKITITMTSRKNNFLSNSESSKDLSDSYDLPPPWNSGTRETQVMCHPTVTPKALEDLGKGSRNTFLPSIDVQKSEHWDTDRAFAPDDYRAARSDGRPRLDKNFIIPTVRMSFYNWMLKSLLKLKASVH</sequence>